<reference evidence="4 5" key="1">
    <citation type="submission" date="2016-10" db="EMBL/GenBank/DDBJ databases">
        <authorList>
            <person name="de Groot N.N."/>
        </authorList>
    </citation>
    <scope>NUCLEOTIDE SEQUENCE [LARGE SCALE GENOMIC DNA]</scope>
    <source>
        <strain evidence="4 5">DSM 29340</strain>
    </source>
</reference>
<evidence type="ECO:0000256" key="1">
    <source>
        <dbReference type="ARBA" id="ARBA00022679"/>
    </source>
</evidence>
<dbReference type="OrthoDB" id="273614at2"/>
<dbReference type="InterPro" id="IPR050832">
    <property type="entry name" value="Bact_Acetyltransf"/>
</dbReference>
<dbReference type="AlphaFoldDB" id="A0A1H7CDB5"/>
<keyword evidence="1" id="KW-0808">Transferase</keyword>
<keyword evidence="4" id="KW-0689">Ribosomal protein</keyword>
<dbReference type="Proteomes" id="UP000199379">
    <property type="component" value="Unassembled WGS sequence"/>
</dbReference>
<dbReference type="SUPFAM" id="SSF55729">
    <property type="entry name" value="Acyl-CoA N-acyltransferases (Nat)"/>
    <property type="match status" value="1"/>
</dbReference>
<gene>
    <name evidence="4" type="ORF">SAMN05444007_10868</name>
</gene>
<dbReference type="InterPro" id="IPR016181">
    <property type="entry name" value="Acyl_CoA_acyltransferase"/>
</dbReference>
<name>A0A1H7CDB5_9RHOB</name>
<evidence type="ECO:0000313" key="4">
    <source>
        <dbReference type="EMBL" id="SEJ87803.1"/>
    </source>
</evidence>
<dbReference type="EMBL" id="FNYD01000008">
    <property type="protein sequence ID" value="SEJ87803.1"/>
    <property type="molecule type" value="Genomic_DNA"/>
</dbReference>
<keyword evidence="2" id="KW-0012">Acyltransferase</keyword>
<keyword evidence="5" id="KW-1185">Reference proteome</keyword>
<dbReference type="CDD" id="cd04301">
    <property type="entry name" value="NAT_SF"/>
    <property type="match status" value="1"/>
</dbReference>
<dbReference type="InterPro" id="IPR000182">
    <property type="entry name" value="GNAT_dom"/>
</dbReference>
<evidence type="ECO:0000256" key="2">
    <source>
        <dbReference type="ARBA" id="ARBA00023315"/>
    </source>
</evidence>
<dbReference type="GO" id="GO:0005840">
    <property type="term" value="C:ribosome"/>
    <property type="evidence" value="ECO:0007669"/>
    <property type="project" value="UniProtKB-KW"/>
</dbReference>
<evidence type="ECO:0000313" key="5">
    <source>
        <dbReference type="Proteomes" id="UP000199379"/>
    </source>
</evidence>
<sequence length="195" mass="20758">MSGVTIAPGFAPDEGARAARLFWQAFSAKLGRVLAPEDKALRLIESVLDPEYALTARDDSGALLGLAGFKTAEGGLTGGGLRDMAAVYGWFGGTWRGLVLSLLERKVQPGVFQMDGILVDAAARGRGVGTALLEAVIAEARARDLAEVQLDVIDVNPRARALYERVGFRAIGEEELGPFRHVFGFARATKMSLAL</sequence>
<organism evidence="4 5">
    <name type="scientific">Cribrihabitans marinus</name>
    <dbReference type="NCBI Taxonomy" id="1227549"/>
    <lineage>
        <taxon>Bacteria</taxon>
        <taxon>Pseudomonadati</taxon>
        <taxon>Pseudomonadota</taxon>
        <taxon>Alphaproteobacteria</taxon>
        <taxon>Rhodobacterales</taxon>
        <taxon>Paracoccaceae</taxon>
        <taxon>Cribrihabitans</taxon>
    </lineage>
</organism>
<dbReference type="Gene3D" id="3.40.630.30">
    <property type="match status" value="1"/>
</dbReference>
<evidence type="ECO:0000259" key="3">
    <source>
        <dbReference type="PROSITE" id="PS51186"/>
    </source>
</evidence>
<protein>
    <submittedName>
        <fullName evidence="4">Ribosomal protein S18 acetylase RimI</fullName>
    </submittedName>
</protein>
<dbReference type="PANTHER" id="PTHR43877">
    <property type="entry name" value="AMINOALKYLPHOSPHONATE N-ACETYLTRANSFERASE-RELATED-RELATED"/>
    <property type="match status" value="1"/>
</dbReference>
<keyword evidence="4" id="KW-0687">Ribonucleoprotein</keyword>
<accession>A0A1H7CDB5</accession>
<proteinExistence type="predicted"/>
<dbReference type="Pfam" id="PF00583">
    <property type="entry name" value="Acetyltransf_1"/>
    <property type="match status" value="1"/>
</dbReference>
<dbReference type="GO" id="GO:0016747">
    <property type="term" value="F:acyltransferase activity, transferring groups other than amino-acyl groups"/>
    <property type="evidence" value="ECO:0007669"/>
    <property type="project" value="InterPro"/>
</dbReference>
<dbReference type="STRING" id="1227549.SAMN05444007_10868"/>
<dbReference type="RefSeq" id="WP_092368205.1">
    <property type="nucleotide sequence ID" value="NZ_BMGV01000008.1"/>
</dbReference>
<feature type="domain" description="N-acetyltransferase" evidence="3">
    <location>
        <begin position="39"/>
        <end position="195"/>
    </location>
</feature>
<dbReference type="PROSITE" id="PS51186">
    <property type="entry name" value="GNAT"/>
    <property type="match status" value="1"/>
</dbReference>